<evidence type="ECO:0000256" key="8">
    <source>
        <dbReference type="ARBA" id="ARBA00023136"/>
    </source>
</evidence>
<keyword evidence="8 9" id="KW-0472">Membrane</keyword>
<feature type="transmembrane region" description="Helical" evidence="9">
    <location>
        <begin position="324"/>
        <end position="347"/>
    </location>
</feature>
<keyword evidence="6 9" id="KW-0812">Transmembrane</keyword>
<dbReference type="Pfam" id="PF00528">
    <property type="entry name" value="BPD_transp_1"/>
    <property type="match status" value="1"/>
</dbReference>
<dbReference type="InterPro" id="IPR035277">
    <property type="entry name" value="MalF_N"/>
</dbReference>
<feature type="domain" description="ABC transmembrane type-1" evidence="12">
    <location>
        <begin position="324"/>
        <end position="542"/>
    </location>
</feature>
<dbReference type="Proteomes" id="UP001599542">
    <property type="component" value="Unassembled WGS sequence"/>
</dbReference>
<feature type="transmembrane region" description="Helical" evidence="9">
    <location>
        <begin position="359"/>
        <end position="380"/>
    </location>
</feature>
<dbReference type="SUPFAM" id="SSF160964">
    <property type="entry name" value="MalF N-terminal region-like"/>
    <property type="match status" value="1"/>
</dbReference>
<feature type="transmembrane region" description="Helical" evidence="9">
    <location>
        <begin position="58"/>
        <end position="80"/>
    </location>
</feature>
<proteinExistence type="inferred from homology"/>
<keyword evidence="4 10" id="KW-1003">Cell membrane</keyword>
<dbReference type="CDD" id="cd06261">
    <property type="entry name" value="TM_PBP2"/>
    <property type="match status" value="1"/>
</dbReference>
<dbReference type="Pfam" id="PF16296">
    <property type="entry name" value="TM_PBP2_N"/>
    <property type="match status" value="1"/>
</dbReference>
<dbReference type="SUPFAM" id="SSF161098">
    <property type="entry name" value="MetI-like"/>
    <property type="match status" value="1"/>
</dbReference>
<evidence type="ECO:0000256" key="5">
    <source>
        <dbReference type="ARBA" id="ARBA00022597"/>
    </source>
</evidence>
<dbReference type="RefSeq" id="WP_380315215.1">
    <property type="nucleotide sequence ID" value="NZ_JBHYPW010000001.1"/>
</dbReference>
<sequence length="554" mass="58864">MTDDTTPGARATAPRRGSRAVPPQRPGSAPEPPHRPRPRLRGRLLPPRREWPSGPLALASRLLAAGLLAGLGLLAAAPLWAGRNRVGLALVAVATGAALFAYLSPRRLPAKYLFPTTLLILLFQVFPIAYTLEMATTNVGDGHLGSKGEAITAIETSSVRRSPDSPQFRLTVGDRGGRLVLLLTDPAAPGVLLGDDTGTHPLEGAATDPSGRVTAAPGVRVLSAGEAAGRSAELTRTVVPVPGGGIRTQGLSSAYRGDAELRYDGACDCVRGPGREYRANPATGRFTAADGSSLPQGWKVRVGLANLVAPFTDDRIGPNVLGVFVWNTGYAVGVVALTAGLGIGLALVLHHPFMRAVRFYRTLVVLPYAMPAFAMLLVWRDMFNADFGLVNRLLGVHVDWLGTASTARVSVLLVQLWLGFPYMFLVATGALQSIPGEYLEAAQVDGAGPWQRFRRITLPLLLTAMGPLLVSAFAFNFNNFNGIFLITSGGPFPADDPTVGATDLLITYTYRMAFGQQGAQYGLAAAMSVYVYLVVALVSIISFRRTSAFKETDR</sequence>
<organism evidence="13 14">
    <name type="scientific">Kitasatospora phosalacinea</name>
    <dbReference type="NCBI Taxonomy" id="2065"/>
    <lineage>
        <taxon>Bacteria</taxon>
        <taxon>Bacillati</taxon>
        <taxon>Actinomycetota</taxon>
        <taxon>Actinomycetes</taxon>
        <taxon>Kitasatosporales</taxon>
        <taxon>Streptomycetaceae</taxon>
        <taxon>Kitasatospora</taxon>
    </lineage>
</organism>
<evidence type="ECO:0000259" key="12">
    <source>
        <dbReference type="PROSITE" id="PS50928"/>
    </source>
</evidence>
<dbReference type="InterPro" id="IPR032550">
    <property type="entry name" value="TM_PBP2_N"/>
</dbReference>
<evidence type="ECO:0000256" key="6">
    <source>
        <dbReference type="ARBA" id="ARBA00022692"/>
    </source>
</evidence>
<dbReference type="Gene3D" id="1.20.58.370">
    <property type="entry name" value="MalF N-terminal region-like"/>
    <property type="match status" value="1"/>
</dbReference>
<evidence type="ECO:0000313" key="14">
    <source>
        <dbReference type="Proteomes" id="UP001599542"/>
    </source>
</evidence>
<evidence type="ECO:0000256" key="2">
    <source>
        <dbReference type="ARBA" id="ARBA00009047"/>
    </source>
</evidence>
<dbReference type="PANTHER" id="PTHR47314">
    <property type="entry name" value="MALTOSE/MALTODEXTRIN TRANSPORT SYSTEM PERMEASE PROTEIN MALF"/>
    <property type="match status" value="1"/>
</dbReference>
<dbReference type="InterPro" id="IPR035906">
    <property type="entry name" value="MetI-like_sf"/>
</dbReference>
<feature type="transmembrane region" description="Helical" evidence="9">
    <location>
        <begin position="456"/>
        <end position="475"/>
    </location>
</feature>
<accession>A0ABW6GM34</accession>
<keyword evidence="3 9" id="KW-0813">Transport</keyword>
<feature type="region of interest" description="Disordered" evidence="11">
    <location>
        <begin position="1"/>
        <end position="48"/>
    </location>
</feature>
<evidence type="ECO:0000256" key="4">
    <source>
        <dbReference type="ARBA" id="ARBA00022475"/>
    </source>
</evidence>
<evidence type="ECO:0000256" key="11">
    <source>
        <dbReference type="SAM" id="MobiDB-lite"/>
    </source>
</evidence>
<dbReference type="EMBL" id="JBHYPX010000034">
    <property type="protein sequence ID" value="MFE1353817.1"/>
    <property type="molecule type" value="Genomic_DNA"/>
</dbReference>
<comment type="function">
    <text evidence="10">Part of the ABC transporter complex MalEFGK involved in maltose/maltodextrin import. Probably responsible for the translocation of the substrate across the membrane.</text>
</comment>
<keyword evidence="14" id="KW-1185">Reference proteome</keyword>
<dbReference type="PROSITE" id="PS50928">
    <property type="entry name" value="ABC_TM1"/>
    <property type="match status" value="1"/>
</dbReference>
<feature type="transmembrane region" description="Helical" evidence="9">
    <location>
        <begin position="400"/>
        <end position="425"/>
    </location>
</feature>
<reference evidence="13 14" key="1">
    <citation type="submission" date="2024-09" db="EMBL/GenBank/DDBJ databases">
        <title>The Natural Products Discovery Center: Release of the First 8490 Sequenced Strains for Exploring Actinobacteria Biosynthetic Diversity.</title>
        <authorList>
            <person name="Kalkreuter E."/>
            <person name="Kautsar S.A."/>
            <person name="Yang D."/>
            <person name="Bader C.D."/>
            <person name="Teijaro C.N."/>
            <person name="Fluegel L."/>
            <person name="Davis C.M."/>
            <person name="Simpson J.R."/>
            <person name="Lauterbach L."/>
            <person name="Steele A.D."/>
            <person name="Gui C."/>
            <person name="Meng S."/>
            <person name="Li G."/>
            <person name="Viehrig K."/>
            <person name="Ye F."/>
            <person name="Su P."/>
            <person name="Kiefer A.F."/>
            <person name="Nichols A."/>
            <person name="Cepeda A.J."/>
            <person name="Yan W."/>
            <person name="Fan B."/>
            <person name="Jiang Y."/>
            <person name="Adhikari A."/>
            <person name="Zheng C.-J."/>
            <person name="Schuster L."/>
            <person name="Cowan T.M."/>
            <person name="Smanski M.J."/>
            <person name="Chevrette M.G."/>
            <person name="De Carvalho L.P.S."/>
            <person name="Shen B."/>
        </authorList>
    </citation>
    <scope>NUCLEOTIDE SEQUENCE [LARGE SCALE GENOMIC DNA]</scope>
    <source>
        <strain evidence="13 14">NPDC058753</strain>
    </source>
</reference>
<evidence type="ECO:0000256" key="9">
    <source>
        <dbReference type="RuleBase" id="RU363032"/>
    </source>
</evidence>
<comment type="subcellular location">
    <subcellularLocation>
        <location evidence="1 9">Cell membrane</location>
        <topology evidence="1 9">Multi-pass membrane protein</topology>
    </subcellularLocation>
</comment>
<comment type="similarity">
    <text evidence="2 10">Belongs to the binding-protein-dependent transport system permease family. MalFG subfamily.</text>
</comment>
<evidence type="ECO:0000256" key="7">
    <source>
        <dbReference type="ARBA" id="ARBA00022989"/>
    </source>
</evidence>
<dbReference type="PANTHER" id="PTHR47314:SF1">
    <property type="entry name" value="MALTOSE_MALTODEXTRIN TRANSPORT SYSTEM PERMEASE PROTEIN MALF"/>
    <property type="match status" value="1"/>
</dbReference>
<comment type="caution">
    <text evidence="13">The sequence shown here is derived from an EMBL/GenBank/DDBJ whole genome shotgun (WGS) entry which is preliminary data.</text>
</comment>
<evidence type="ECO:0000256" key="10">
    <source>
        <dbReference type="RuleBase" id="RU367050"/>
    </source>
</evidence>
<name>A0ABW6GM34_9ACTN</name>
<gene>
    <name evidence="13" type="ORF">ACFW6T_17695</name>
</gene>
<protein>
    <recommendedName>
        <fullName evidence="10">Maltose/maltodextrin transport system permease protein</fullName>
    </recommendedName>
</protein>
<keyword evidence="5 10" id="KW-0762">Sugar transport</keyword>
<evidence type="ECO:0000313" key="13">
    <source>
        <dbReference type="EMBL" id="MFE1353817.1"/>
    </source>
</evidence>
<feature type="transmembrane region" description="Helical" evidence="9">
    <location>
        <begin position="86"/>
        <end position="105"/>
    </location>
</feature>
<dbReference type="InterPro" id="IPR000515">
    <property type="entry name" value="MetI-like"/>
</dbReference>
<evidence type="ECO:0000256" key="1">
    <source>
        <dbReference type="ARBA" id="ARBA00004651"/>
    </source>
</evidence>
<keyword evidence="7 9" id="KW-1133">Transmembrane helix</keyword>
<feature type="transmembrane region" description="Helical" evidence="9">
    <location>
        <begin position="521"/>
        <end position="543"/>
    </location>
</feature>
<feature type="transmembrane region" description="Helical" evidence="9">
    <location>
        <begin position="112"/>
        <end position="130"/>
    </location>
</feature>
<dbReference type="Gene3D" id="1.10.3720.10">
    <property type="entry name" value="MetI-like"/>
    <property type="match status" value="1"/>
</dbReference>
<evidence type="ECO:0000256" key="3">
    <source>
        <dbReference type="ARBA" id="ARBA00022448"/>
    </source>
</evidence>